<name>A0A4P7W6Q6_9BACT</name>
<dbReference type="CDD" id="cd02042">
    <property type="entry name" value="ParAB_family"/>
    <property type="match status" value="1"/>
</dbReference>
<dbReference type="KEGG" id="ddb:E7747_16150"/>
<dbReference type="Proteomes" id="UP000297149">
    <property type="component" value="Plasmid ph5-2"/>
</dbReference>
<gene>
    <name evidence="2" type="ORF">E7747_16150</name>
</gene>
<dbReference type="PIRSF" id="PIRSF009320">
    <property type="entry name" value="Nuc_binding_HP_1000"/>
    <property type="match status" value="1"/>
</dbReference>
<dbReference type="EMBL" id="CP039398">
    <property type="protein sequence ID" value="QCD43784.1"/>
    <property type="molecule type" value="Genomic_DNA"/>
</dbReference>
<dbReference type="PANTHER" id="PTHR13696">
    <property type="entry name" value="P-LOOP CONTAINING NUCLEOSIDE TRIPHOSPHATE HYDROLASE"/>
    <property type="match status" value="1"/>
</dbReference>
<dbReference type="PANTHER" id="PTHR13696:SF99">
    <property type="entry name" value="COBYRINIC ACID AC-DIAMIDE SYNTHASE"/>
    <property type="match status" value="1"/>
</dbReference>
<feature type="domain" description="AAA" evidence="1">
    <location>
        <begin position="2"/>
        <end position="172"/>
    </location>
</feature>
<evidence type="ECO:0000313" key="3">
    <source>
        <dbReference type="Proteomes" id="UP000297149"/>
    </source>
</evidence>
<dbReference type="RefSeq" id="WP_128708250.1">
    <property type="nucleotide sequence ID" value="NZ_CP039398.1"/>
</dbReference>
<evidence type="ECO:0000259" key="1">
    <source>
        <dbReference type="Pfam" id="PF13614"/>
    </source>
</evidence>
<keyword evidence="2" id="KW-0614">Plasmid</keyword>
<dbReference type="AlphaFoldDB" id="A0A4P7W6Q6"/>
<dbReference type="InterPro" id="IPR025669">
    <property type="entry name" value="AAA_dom"/>
</dbReference>
<dbReference type="InterPro" id="IPR050678">
    <property type="entry name" value="DNA_Partitioning_ATPase"/>
</dbReference>
<keyword evidence="3" id="KW-1185">Reference proteome</keyword>
<reference evidence="3" key="1">
    <citation type="submission" date="2019-02" db="EMBL/GenBank/DDBJ databases">
        <title>Isolation and identification of novel species under the genus Muribaculum.</title>
        <authorList>
            <person name="Miyake S."/>
            <person name="Ding Y."/>
            <person name="Low A."/>
            <person name="Soh M."/>
            <person name="Seedorf H."/>
        </authorList>
    </citation>
    <scope>NUCLEOTIDE SEQUENCE [LARGE SCALE GENOMIC DNA]</scope>
    <source>
        <strain evidence="3">H5</strain>
        <plasmid evidence="3">ph5-2</plasmid>
    </source>
</reference>
<dbReference type="Pfam" id="PF13614">
    <property type="entry name" value="AAA_31"/>
    <property type="match status" value="1"/>
</dbReference>
<evidence type="ECO:0000313" key="2">
    <source>
        <dbReference type="EMBL" id="QCD43784.1"/>
    </source>
</evidence>
<protein>
    <submittedName>
        <fullName evidence="2">ParA family protein</fullName>
    </submittedName>
</protein>
<dbReference type="Gene3D" id="3.40.50.300">
    <property type="entry name" value="P-loop containing nucleotide triphosphate hydrolases"/>
    <property type="match status" value="1"/>
</dbReference>
<dbReference type="InterPro" id="IPR027417">
    <property type="entry name" value="P-loop_NTPase"/>
</dbReference>
<sequence length="248" mass="26803">MAKIIAIANHKGGVAKTTSCVNIAAALAKMGRRVLLVDVDPQANLTSSFTDESKIEASIYDAMKGAPAPIMHISENLDLIPSHIDLAGADMVFSNKIAREQILKNILDELKAGYDYIIIDTPPALGLVTINALTAADSVIISICAETLPLRGLVMLDEMIGDIAQSINKGLHVSGIIIAKYNRRKLDNAVIEAIREKYGDKIYKTYVRTCVSAAEAPTYRQSVLDYAPGSTVAEDYRALAKEIDNQTI</sequence>
<proteinExistence type="predicted"/>
<geneLocation type="plasmid" evidence="3">
    <name>ph5-2</name>
</geneLocation>
<dbReference type="SUPFAM" id="SSF52540">
    <property type="entry name" value="P-loop containing nucleoside triphosphate hydrolases"/>
    <property type="match status" value="1"/>
</dbReference>
<organism evidence="2 3">
    <name type="scientific">Duncaniella dubosii</name>
    <dbReference type="NCBI Taxonomy" id="2518971"/>
    <lineage>
        <taxon>Bacteria</taxon>
        <taxon>Pseudomonadati</taxon>
        <taxon>Bacteroidota</taxon>
        <taxon>Bacteroidia</taxon>
        <taxon>Bacteroidales</taxon>
        <taxon>Muribaculaceae</taxon>
        <taxon>Duncaniella</taxon>
    </lineage>
</organism>
<dbReference type="FunFam" id="3.40.50.300:FF:000285">
    <property type="entry name" value="Sporulation initiation inhibitor Soj"/>
    <property type="match status" value="1"/>
</dbReference>
<accession>A0A4P7W6Q6</accession>